<dbReference type="EMBL" id="BPRE01000013">
    <property type="protein sequence ID" value="GJE77206.1"/>
    <property type="molecule type" value="Genomic_DNA"/>
</dbReference>
<keyword evidence="2" id="KW-1185">Reference proteome</keyword>
<gene>
    <name evidence="1" type="ORF">BGCPKDLD_3809</name>
</gene>
<dbReference type="InterPro" id="IPR044925">
    <property type="entry name" value="His-Me_finger_sf"/>
</dbReference>
<evidence type="ECO:0000313" key="1">
    <source>
        <dbReference type="EMBL" id="GJE77206.1"/>
    </source>
</evidence>
<comment type="caution">
    <text evidence="1">The sequence shown here is derived from an EMBL/GenBank/DDBJ whole genome shotgun (WGS) entry which is preliminary data.</text>
</comment>
<reference evidence="1" key="1">
    <citation type="journal article" date="2021" name="Front. Microbiol.">
        <title>Comprehensive Comparative Genomics and Phenotyping of Methylobacterium Species.</title>
        <authorList>
            <person name="Alessa O."/>
            <person name="Ogura Y."/>
            <person name="Fujitani Y."/>
            <person name="Takami H."/>
            <person name="Hayashi T."/>
            <person name="Sahin N."/>
            <person name="Tani A."/>
        </authorList>
    </citation>
    <scope>NUCLEOTIDE SEQUENCE</scope>
    <source>
        <strain evidence="1">DSM 14458</strain>
    </source>
</reference>
<organism evidence="1 2">
    <name type="scientific">Methylorubrum suomiense</name>
    <dbReference type="NCBI Taxonomy" id="144191"/>
    <lineage>
        <taxon>Bacteria</taxon>
        <taxon>Pseudomonadati</taxon>
        <taxon>Pseudomonadota</taxon>
        <taxon>Alphaproteobacteria</taxon>
        <taxon>Hyphomicrobiales</taxon>
        <taxon>Methylobacteriaceae</taxon>
        <taxon>Methylorubrum</taxon>
    </lineage>
</organism>
<evidence type="ECO:0000313" key="2">
    <source>
        <dbReference type="Proteomes" id="UP001055093"/>
    </source>
</evidence>
<reference evidence="1" key="2">
    <citation type="submission" date="2021-08" db="EMBL/GenBank/DDBJ databases">
        <authorList>
            <person name="Tani A."/>
            <person name="Ola A."/>
            <person name="Ogura Y."/>
            <person name="Katsura K."/>
            <person name="Hayashi T."/>
        </authorList>
    </citation>
    <scope>NUCLEOTIDE SEQUENCE</scope>
    <source>
        <strain evidence="1">DSM 14458</strain>
    </source>
</reference>
<accession>A0ABQ4UXY2</accession>
<sequence>MSARYIPPTLKAAFLSPTESKACEHCGKAFHRDKRCTWAHWGRARFCSRQCYGLHHSAKAAADREPMATVFARWFERTDGCWEWTGARDKDGYGIFSYAGKPHRAHVVALELDGRPVPVGAYGCHRCDNPSCVRPDHLYPGTPAQNFDDARRRGRLALGERRRTSKLTDDGVRLIRSSDASNAELAKRLGVTAGAVQMARAGKTWRHVQ</sequence>
<dbReference type="SUPFAM" id="SSF54060">
    <property type="entry name" value="His-Me finger endonucleases"/>
    <property type="match status" value="1"/>
</dbReference>
<dbReference type="Proteomes" id="UP001055093">
    <property type="component" value="Unassembled WGS sequence"/>
</dbReference>
<proteinExistence type="predicted"/>
<protein>
    <recommendedName>
        <fullName evidence="3">HNH nuclease domain-containing protein</fullName>
    </recommendedName>
</protein>
<name>A0ABQ4UXY2_9HYPH</name>
<evidence type="ECO:0008006" key="3">
    <source>
        <dbReference type="Google" id="ProtNLM"/>
    </source>
</evidence>